<dbReference type="AlphaFoldDB" id="A0A9B0HHH5"/>
<evidence type="ECO:0000256" key="1">
    <source>
        <dbReference type="SAM" id="MobiDB-lite"/>
    </source>
</evidence>
<evidence type="ECO:0000313" key="3">
    <source>
        <dbReference type="RefSeq" id="XP_004417441.1"/>
    </source>
</evidence>
<evidence type="ECO:0000313" key="2">
    <source>
        <dbReference type="Proteomes" id="UP000245340"/>
    </source>
</evidence>
<dbReference type="RefSeq" id="XP_004417441.1">
    <property type="nucleotide sequence ID" value="XM_004417384.1"/>
</dbReference>
<feature type="compositionally biased region" description="Pro residues" evidence="1">
    <location>
        <begin position="25"/>
        <end position="40"/>
    </location>
</feature>
<keyword evidence="2" id="KW-1185">Reference proteome</keyword>
<dbReference type="GO" id="GO:0005245">
    <property type="term" value="F:voltage-gated calcium channel activity"/>
    <property type="evidence" value="ECO:0007669"/>
    <property type="project" value="InterPro"/>
</dbReference>
<dbReference type="Proteomes" id="UP000245340">
    <property type="component" value="Unplaced"/>
</dbReference>
<gene>
    <name evidence="3" type="primary">LOC101363408</name>
</gene>
<sequence length="165" mass="18227">MCLQSAEAQLYPGASDRAGVSRAPATPPPCAHSAIPPSPRPSMASPVRQRSRRAAQGAAAPRPSPHSRPQNSAKARSVWEQRAGQLQLQNLRATCEALYSEMDREERLRYTTTRHLRPDMKMHLDRPLMVELGREGPRVPMGGKAQPEGPEAAEGTDPPRRHHRH</sequence>
<proteinExistence type="predicted"/>
<name>A0A9B0HHH5_ODORO</name>
<organism evidence="2 3">
    <name type="scientific">Odobenus rosmarus divergens</name>
    <name type="common">Pacific walrus</name>
    <dbReference type="NCBI Taxonomy" id="9708"/>
    <lineage>
        <taxon>Eukaryota</taxon>
        <taxon>Metazoa</taxon>
        <taxon>Chordata</taxon>
        <taxon>Craniata</taxon>
        <taxon>Vertebrata</taxon>
        <taxon>Euteleostomi</taxon>
        <taxon>Mammalia</taxon>
        <taxon>Eutheria</taxon>
        <taxon>Laurasiatheria</taxon>
        <taxon>Carnivora</taxon>
        <taxon>Caniformia</taxon>
        <taxon>Pinnipedia</taxon>
        <taxon>Odobenidae</taxon>
        <taxon>Odobenus</taxon>
    </lineage>
</organism>
<feature type="region of interest" description="Disordered" evidence="1">
    <location>
        <begin position="1"/>
        <end position="81"/>
    </location>
</feature>
<feature type="region of interest" description="Disordered" evidence="1">
    <location>
        <begin position="134"/>
        <end position="165"/>
    </location>
</feature>
<accession>A0A9B0HHH5</accession>
<dbReference type="PRINTS" id="PR01631">
    <property type="entry name" value="NVDCCALPHA1"/>
</dbReference>
<reference evidence="3" key="1">
    <citation type="submission" date="2025-08" db="UniProtKB">
        <authorList>
            <consortium name="RefSeq"/>
        </authorList>
    </citation>
    <scope>IDENTIFICATION</scope>
</reference>
<dbReference type="GO" id="GO:0005891">
    <property type="term" value="C:voltage-gated calcium channel complex"/>
    <property type="evidence" value="ECO:0007669"/>
    <property type="project" value="InterPro"/>
</dbReference>
<dbReference type="InterPro" id="IPR005447">
    <property type="entry name" value="VDCC_N_a1su"/>
</dbReference>
<protein>
    <submittedName>
        <fullName evidence="3">Voltage-dependent N-type calcium channel subunit alpha-1B-like</fullName>
    </submittedName>
</protein>
<feature type="non-terminal residue" evidence="3">
    <location>
        <position position="165"/>
    </location>
</feature>